<reference evidence="2 3" key="1">
    <citation type="journal article" date="2015" name="Genome Announc.">
        <title>Expanding the biotechnology potential of lactobacilli through comparative genomics of 213 strains and associated genera.</title>
        <authorList>
            <person name="Sun Z."/>
            <person name="Harris H.M."/>
            <person name="McCann A."/>
            <person name="Guo C."/>
            <person name="Argimon S."/>
            <person name="Zhang W."/>
            <person name="Yang X."/>
            <person name="Jeffery I.B."/>
            <person name="Cooney J.C."/>
            <person name="Kagawa T.F."/>
            <person name="Liu W."/>
            <person name="Song Y."/>
            <person name="Salvetti E."/>
            <person name="Wrobel A."/>
            <person name="Rasinkangas P."/>
            <person name="Parkhill J."/>
            <person name="Rea M.C."/>
            <person name="O'Sullivan O."/>
            <person name="Ritari J."/>
            <person name="Douillard F.P."/>
            <person name="Paul Ross R."/>
            <person name="Yang R."/>
            <person name="Briner A.E."/>
            <person name="Felis G.E."/>
            <person name="de Vos W.M."/>
            <person name="Barrangou R."/>
            <person name="Klaenhammer T.R."/>
            <person name="Caufield P.W."/>
            <person name="Cui Y."/>
            <person name="Zhang H."/>
            <person name="O'Toole P.W."/>
        </authorList>
    </citation>
    <scope>NUCLEOTIDE SEQUENCE [LARGE SCALE GENOMIC DNA]</scope>
    <source>
        <strain evidence="2 3">DSM 19904</strain>
    </source>
</reference>
<keyword evidence="1" id="KW-1133">Transmembrane helix</keyword>
<dbReference type="Proteomes" id="UP000051581">
    <property type="component" value="Unassembled WGS sequence"/>
</dbReference>
<feature type="transmembrane region" description="Helical" evidence="1">
    <location>
        <begin position="138"/>
        <end position="162"/>
    </location>
</feature>
<keyword evidence="1" id="KW-0472">Membrane</keyword>
<accession>A0A0R1L102</accession>
<name>A0A0R1L102_9LACO</name>
<dbReference type="AlphaFoldDB" id="A0A0R1L102"/>
<sequence length="245" mass="25953">MRLTSEAPIANPAKSGTLLNPVLMFASVPARTEKAIEPATERTVLKSDETVPRVGRAKITLPRIETAEVNALTVPRTMPLTNATALDKKLTAFAMPLIVLKMTGRTVESNAPTATAVPMAPMVVPRTMALPIVPTVETILLMVLTVLNAVTIPLIVITVPIVSRTGLAIVNPKTINGRFRTIPAIVVIAGMMNNGATIGAIFCAIETIELVVLMMFVTDETAEETTEATETTTGITDNAPMVATV</sequence>
<gene>
    <name evidence="2" type="ORF">FD17_GL002028</name>
</gene>
<organism evidence="2 3">
    <name type="scientific">Lentilactobacillus sunkii DSM 19904</name>
    <dbReference type="NCBI Taxonomy" id="1423808"/>
    <lineage>
        <taxon>Bacteria</taxon>
        <taxon>Bacillati</taxon>
        <taxon>Bacillota</taxon>
        <taxon>Bacilli</taxon>
        <taxon>Lactobacillales</taxon>
        <taxon>Lactobacillaceae</taxon>
        <taxon>Lentilactobacillus</taxon>
    </lineage>
</organism>
<keyword evidence="1" id="KW-0812">Transmembrane</keyword>
<evidence type="ECO:0000313" key="2">
    <source>
        <dbReference type="EMBL" id="KRK86521.1"/>
    </source>
</evidence>
<dbReference type="EMBL" id="AZEA01000040">
    <property type="protein sequence ID" value="KRK86521.1"/>
    <property type="molecule type" value="Genomic_DNA"/>
</dbReference>
<evidence type="ECO:0000313" key="3">
    <source>
        <dbReference type="Proteomes" id="UP000051581"/>
    </source>
</evidence>
<comment type="caution">
    <text evidence="2">The sequence shown here is derived from an EMBL/GenBank/DDBJ whole genome shotgun (WGS) entry which is preliminary data.</text>
</comment>
<evidence type="ECO:0000256" key="1">
    <source>
        <dbReference type="SAM" id="Phobius"/>
    </source>
</evidence>
<keyword evidence="3" id="KW-1185">Reference proteome</keyword>
<proteinExistence type="predicted"/>
<protein>
    <submittedName>
        <fullName evidence="2">Uncharacterized protein</fullName>
    </submittedName>
</protein>
<feature type="transmembrane region" description="Helical" evidence="1">
    <location>
        <begin position="182"/>
        <end position="205"/>
    </location>
</feature>